<dbReference type="OrthoDB" id="1637540at2759"/>
<sequence>MAYDQAGKLCSRWDGQFFITNVFPHGVAELKDEATNSTFQLIKSITPSSAGQAELTRVNRGVSAEMKSSQPDRFRLGQARVISATHALQPSSPVERPNCIDHINYPAWRPSQCQLICHVTPRKSAMSREKICIG</sequence>
<reference evidence="1" key="1">
    <citation type="submission" date="2018-05" db="EMBL/GenBank/DDBJ databases">
        <title>Draft genome of Mucuna pruriens seed.</title>
        <authorList>
            <person name="Nnadi N.E."/>
            <person name="Vos R."/>
            <person name="Hasami M.H."/>
            <person name="Devisetty U.K."/>
            <person name="Aguiy J.C."/>
        </authorList>
    </citation>
    <scope>NUCLEOTIDE SEQUENCE [LARGE SCALE GENOMIC DNA]</scope>
    <source>
        <strain evidence="1">JCA_2017</strain>
    </source>
</reference>
<proteinExistence type="predicted"/>
<dbReference type="AlphaFoldDB" id="A0A371GAK3"/>
<feature type="non-terminal residue" evidence="1">
    <location>
        <position position="134"/>
    </location>
</feature>
<evidence type="ECO:0000313" key="1">
    <source>
        <dbReference type="EMBL" id="RDX87590.1"/>
    </source>
</evidence>
<evidence type="ECO:0000313" key="2">
    <source>
        <dbReference type="Proteomes" id="UP000257109"/>
    </source>
</evidence>
<accession>A0A371GAK3</accession>
<dbReference type="EMBL" id="QJKJ01006184">
    <property type="protein sequence ID" value="RDX87590.1"/>
    <property type="molecule type" value="Genomic_DNA"/>
</dbReference>
<dbReference type="Proteomes" id="UP000257109">
    <property type="component" value="Unassembled WGS sequence"/>
</dbReference>
<organism evidence="1 2">
    <name type="scientific">Mucuna pruriens</name>
    <name type="common">Velvet bean</name>
    <name type="synonym">Dolichos pruriens</name>
    <dbReference type="NCBI Taxonomy" id="157652"/>
    <lineage>
        <taxon>Eukaryota</taxon>
        <taxon>Viridiplantae</taxon>
        <taxon>Streptophyta</taxon>
        <taxon>Embryophyta</taxon>
        <taxon>Tracheophyta</taxon>
        <taxon>Spermatophyta</taxon>
        <taxon>Magnoliopsida</taxon>
        <taxon>eudicotyledons</taxon>
        <taxon>Gunneridae</taxon>
        <taxon>Pentapetalae</taxon>
        <taxon>rosids</taxon>
        <taxon>fabids</taxon>
        <taxon>Fabales</taxon>
        <taxon>Fabaceae</taxon>
        <taxon>Papilionoideae</taxon>
        <taxon>50 kb inversion clade</taxon>
        <taxon>NPAAA clade</taxon>
        <taxon>indigoferoid/millettioid clade</taxon>
        <taxon>Phaseoleae</taxon>
        <taxon>Mucuna</taxon>
    </lineage>
</organism>
<comment type="caution">
    <text evidence="1">The sequence shown here is derived from an EMBL/GenBank/DDBJ whole genome shotgun (WGS) entry which is preliminary data.</text>
</comment>
<protein>
    <submittedName>
        <fullName evidence="1">Uncharacterized protein</fullName>
    </submittedName>
</protein>
<keyword evidence="2" id="KW-1185">Reference proteome</keyword>
<gene>
    <name evidence="1" type="ORF">CR513_30920</name>
</gene>
<name>A0A371GAK3_MUCPR</name>
<feature type="non-terminal residue" evidence="1">
    <location>
        <position position="1"/>
    </location>
</feature>